<feature type="region of interest" description="Disordered" evidence="1">
    <location>
        <begin position="330"/>
        <end position="369"/>
    </location>
</feature>
<dbReference type="STRING" id="27342.A0A0H2SI91"/>
<sequence>MKESLTPYAPPASPPQGRMDSDIPLSELGPILTTAGKQVAAQKYAIIACYAIFLYDYFLTLNDEIIYIWRRQFSLVTFAYTFTLQVIANFSTIDTAVCMRFIPWQAFAEGTPLTVVTNLIIGLRVYALYRRNIYIAVMLTAYVLAELVSSLWEYLVPSIHPVTLPGPPDVGKIPALHLCLVSTSDRITNFQSAVFPFMQAIFDSVAFGLIVYKTVDAIIKERALVGARVLIMKHGILYYAVVFSAYVTWAIMIVFSPPGLKYAAAAPSVIMTCVSVNRLTLSLRAFYEIREFETADDTHVTTIDIGRRGLKRRRSWIGTSTFELTKDSQFFSSSESRSDSQENQCPGGFELRNLRSRPEASSVMGGRDG</sequence>
<name>A0A0H2SI91_9AGAM</name>
<evidence type="ECO:0000256" key="1">
    <source>
        <dbReference type="SAM" id="MobiDB-lite"/>
    </source>
</evidence>
<dbReference type="EMBL" id="KQ085911">
    <property type="protein sequence ID" value="KLO16826.1"/>
    <property type="molecule type" value="Genomic_DNA"/>
</dbReference>
<gene>
    <name evidence="4" type="ORF">SCHPADRAFT_937534</name>
</gene>
<evidence type="ECO:0000313" key="5">
    <source>
        <dbReference type="Proteomes" id="UP000053477"/>
    </source>
</evidence>
<feature type="transmembrane region" description="Helical" evidence="2">
    <location>
        <begin position="193"/>
        <end position="215"/>
    </location>
</feature>
<dbReference type="OrthoDB" id="3193253at2759"/>
<feature type="transmembrane region" description="Helical" evidence="2">
    <location>
        <begin position="133"/>
        <end position="152"/>
    </location>
</feature>
<dbReference type="InParanoid" id="A0A0H2SI91"/>
<accession>A0A0H2SI91</accession>
<dbReference type="InterPro" id="IPR045340">
    <property type="entry name" value="DUF6533"/>
</dbReference>
<evidence type="ECO:0000256" key="2">
    <source>
        <dbReference type="SAM" id="Phobius"/>
    </source>
</evidence>
<keyword evidence="5" id="KW-1185">Reference proteome</keyword>
<evidence type="ECO:0000313" key="4">
    <source>
        <dbReference type="EMBL" id="KLO16826.1"/>
    </source>
</evidence>
<organism evidence="4 5">
    <name type="scientific">Schizopora paradoxa</name>
    <dbReference type="NCBI Taxonomy" id="27342"/>
    <lineage>
        <taxon>Eukaryota</taxon>
        <taxon>Fungi</taxon>
        <taxon>Dikarya</taxon>
        <taxon>Basidiomycota</taxon>
        <taxon>Agaricomycotina</taxon>
        <taxon>Agaricomycetes</taxon>
        <taxon>Hymenochaetales</taxon>
        <taxon>Schizoporaceae</taxon>
        <taxon>Schizopora</taxon>
    </lineage>
</organism>
<feature type="transmembrane region" description="Helical" evidence="2">
    <location>
        <begin position="44"/>
        <end position="61"/>
    </location>
</feature>
<feature type="domain" description="DUF6533" evidence="3">
    <location>
        <begin position="44"/>
        <end position="83"/>
    </location>
</feature>
<keyword evidence="2" id="KW-0472">Membrane</keyword>
<keyword evidence="2" id="KW-0812">Transmembrane</keyword>
<evidence type="ECO:0000259" key="3">
    <source>
        <dbReference type="Pfam" id="PF20151"/>
    </source>
</evidence>
<feature type="transmembrane region" description="Helical" evidence="2">
    <location>
        <begin position="73"/>
        <end position="90"/>
    </location>
</feature>
<feature type="transmembrane region" description="Helical" evidence="2">
    <location>
        <begin position="236"/>
        <end position="256"/>
    </location>
</feature>
<dbReference type="Proteomes" id="UP000053477">
    <property type="component" value="Unassembled WGS sequence"/>
</dbReference>
<protein>
    <recommendedName>
        <fullName evidence="3">DUF6533 domain-containing protein</fullName>
    </recommendedName>
</protein>
<proteinExistence type="predicted"/>
<feature type="transmembrane region" description="Helical" evidence="2">
    <location>
        <begin position="102"/>
        <end position="121"/>
    </location>
</feature>
<dbReference type="AlphaFoldDB" id="A0A0H2SI91"/>
<dbReference type="Pfam" id="PF20151">
    <property type="entry name" value="DUF6533"/>
    <property type="match status" value="1"/>
</dbReference>
<feature type="region of interest" description="Disordered" evidence="1">
    <location>
        <begin position="1"/>
        <end position="20"/>
    </location>
</feature>
<keyword evidence="2" id="KW-1133">Transmembrane helix</keyword>
<reference evidence="4 5" key="1">
    <citation type="submission" date="2015-04" db="EMBL/GenBank/DDBJ databases">
        <title>Complete genome sequence of Schizopora paradoxa KUC8140, a cosmopolitan wood degrader in East Asia.</title>
        <authorList>
            <consortium name="DOE Joint Genome Institute"/>
            <person name="Min B."/>
            <person name="Park H."/>
            <person name="Jang Y."/>
            <person name="Kim J.-J."/>
            <person name="Kim K.H."/>
            <person name="Pangilinan J."/>
            <person name="Lipzen A."/>
            <person name="Riley R."/>
            <person name="Grigoriev I.V."/>
            <person name="Spatafora J.W."/>
            <person name="Choi I.-G."/>
        </authorList>
    </citation>
    <scope>NUCLEOTIDE SEQUENCE [LARGE SCALE GENOMIC DNA]</scope>
    <source>
        <strain evidence="4 5">KUC8140</strain>
    </source>
</reference>